<comment type="caution">
    <text evidence="1">The sequence shown here is derived from an EMBL/GenBank/DDBJ whole genome shotgun (WGS) entry which is preliminary data.</text>
</comment>
<proteinExistence type="predicted"/>
<dbReference type="EMBL" id="NRRV01000039">
    <property type="protein sequence ID" value="MBK1632084.1"/>
    <property type="molecule type" value="Genomic_DNA"/>
</dbReference>
<dbReference type="RefSeq" id="WP_200239302.1">
    <property type="nucleotide sequence ID" value="NZ_NRRV01000039.1"/>
</dbReference>
<dbReference type="Proteomes" id="UP000748752">
    <property type="component" value="Unassembled WGS sequence"/>
</dbReference>
<sequence length="151" mass="16735">MQPASDDPRPTAFLPTLFLFAAAMLSTGLGAETLTGKLNGQSCAQSGHLCPTSNLDAHLSFELDFVLQQPDGEYWFLSNVPRDTKVRHVLKQVQVRGSVNETYRSIEVDALMVPTDQGFATVWTPRAQQRAFEAIYQDGWFSSARDPGQTR</sequence>
<keyword evidence="2" id="KW-1185">Reference proteome</keyword>
<evidence type="ECO:0008006" key="3">
    <source>
        <dbReference type="Google" id="ProtNLM"/>
    </source>
</evidence>
<protein>
    <recommendedName>
        <fullName evidence="3">Secreted protein</fullName>
    </recommendedName>
</protein>
<name>A0ABS1CJQ6_9GAMM</name>
<organism evidence="1 2">
    <name type="scientific">Thiohalocapsa halophila</name>
    <dbReference type="NCBI Taxonomy" id="69359"/>
    <lineage>
        <taxon>Bacteria</taxon>
        <taxon>Pseudomonadati</taxon>
        <taxon>Pseudomonadota</taxon>
        <taxon>Gammaproteobacteria</taxon>
        <taxon>Chromatiales</taxon>
        <taxon>Chromatiaceae</taxon>
        <taxon>Thiohalocapsa</taxon>
    </lineage>
</organism>
<reference evidence="1 2" key="1">
    <citation type="journal article" date="2020" name="Microorganisms">
        <title>Osmotic Adaptation and Compatible Solute Biosynthesis of Phototrophic Bacteria as Revealed from Genome Analyses.</title>
        <authorList>
            <person name="Imhoff J.F."/>
            <person name="Rahn T."/>
            <person name="Kunzel S."/>
            <person name="Keller A."/>
            <person name="Neulinger S.C."/>
        </authorList>
    </citation>
    <scope>NUCLEOTIDE SEQUENCE [LARGE SCALE GENOMIC DNA]</scope>
    <source>
        <strain evidence="1 2">DSM 6210</strain>
    </source>
</reference>
<accession>A0ABS1CJQ6</accession>
<gene>
    <name evidence="1" type="ORF">CKO31_15325</name>
</gene>
<evidence type="ECO:0000313" key="1">
    <source>
        <dbReference type="EMBL" id="MBK1632084.1"/>
    </source>
</evidence>
<evidence type="ECO:0000313" key="2">
    <source>
        <dbReference type="Proteomes" id="UP000748752"/>
    </source>
</evidence>